<dbReference type="Proteomes" id="UP000095003">
    <property type="component" value="Unassembled WGS sequence"/>
</dbReference>
<dbReference type="Gene3D" id="2.160.20.10">
    <property type="entry name" value="Single-stranded right-handed beta-helix, Pectin lyase-like"/>
    <property type="match status" value="1"/>
</dbReference>
<name>A0A1E3ALA9_9FIRM</name>
<dbReference type="SMART" id="SM00710">
    <property type="entry name" value="PbH1"/>
    <property type="match status" value="5"/>
</dbReference>
<dbReference type="PATRIC" id="fig|1432052.3.peg.4349"/>
<dbReference type="InterPro" id="IPR011050">
    <property type="entry name" value="Pectin_lyase_fold/virulence"/>
</dbReference>
<sequence length="450" mass="50235">MTEQGRYFYVDSIKGDDSCSGFTPEEAWRSLEKVNELIFQPGDHIRFRRGGEWHGMLRFQGNGSAWSPIAVEAYGEGGMPQIHGDGCYAAVLLEGVSHWRVKELAVTNEAETRSVRQGICICGSPQGITEDIVIEGCEISRVAGENRRARDVYQSMYWNSGIYVTMPGRSSDKNHLHDIIISSNYVHDVLTSGIRVNQQEDFINDIHHTHVVVRGNRIERTGSDGIIVANCISPLIDGNVCLNAGALGSLEDTRLIAGIWVCAVSDALIQRNEVGGTRLFENDGTAFDTDWGTAGDTIFQYNYTHDNQGGFWLDCMGINRNRECGKTILRYNISIDDKRCLIQDDYGLPAHLYGNLFINSEEGPLICCHKEGESHIFRNNIFHFVGKPANGWQKSSFQRNWYSGNTGFPESDREASGDVPFCLSGLLDNKPVSREECEKFWNLLAALGDE</sequence>
<dbReference type="InterPro" id="IPR012334">
    <property type="entry name" value="Pectin_lyas_fold"/>
</dbReference>
<reference evidence="1 2" key="1">
    <citation type="submission" date="2016-07" db="EMBL/GenBank/DDBJ databases">
        <title>Characterization of isolates of Eisenbergiella tayi derived from blood cultures, using whole genome sequencing.</title>
        <authorList>
            <person name="Burdz T."/>
            <person name="Wiebe D."/>
            <person name="Huynh C."/>
            <person name="Bernard K."/>
        </authorList>
    </citation>
    <scope>NUCLEOTIDE SEQUENCE [LARGE SCALE GENOMIC DNA]</scope>
    <source>
        <strain evidence="1 2">NML 120489</strain>
    </source>
</reference>
<accession>A0A1E3ALA9</accession>
<dbReference type="SUPFAM" id="SSF51126">
    <property type="entry name" value="Pectin lyase-like"/>
    <property type="match status" value="1"/>
</dbReference>
<protein>
    <submittedName>
        <fullName evidence="1">Uncharacterized protein</fullName>
    </submittedName>
</protein>
<dbReference type="AlphaFoldDB" id="A0A1E3ALA9"/>
<dbReference type="RefSeq" id="WP_069158081.1">
    <property type="nucleotide sequence ID" value="NZ_DBFYTC010000226.1"/>
</dbReference>
<dbReference type="GeneID" id="93301888"/>
<comment type="caution">
    <text evidence="1">The sequence shown here is derived from an EMBL/GenBank/DDBJ whole genome shotgun (WGS) entry which is preliminary data.</text>
</comment>
<evidence type="ECO:0000313" key="1">
    <source>
        <dbReference type="EMBL" id="ODM09555.1"/>
    </source>
</evidence>
<organism evidence="1 2">
    <name type="scientific">Eisenbergiella tayi</name>
    <dbReference type="NCBI Taxonomy" id="1432052"/>
    <lineage>
        <taxon>Bacteria</taxon>
        <taxon>Bacillati</taxon>
        <taxon>Bacillota</taxon>
        <taxon>Clostridia</taxon>
        <taxon>Lachnospirales</taxon>
        <taxon>Lachnospiraceae</taxon>
        <taxon>Eisenbergiella</taxon>
    </lineage>
</organism>
<dbReference type="EMBL" id="MCGI01000004">
    <property type="protein sequence ID" value="ODM09555.1"/>
    <property type="molecule type" value="Genomic_DNA"/>
</dbReference>
<dbReference type="InterPro" id="IPR006626">
    <property type="entry name" value="PbH1"/>
</dbReference>
<evidence type="ECO:0000313" key="2">
    <source>
        <dbReference type="Proteomes" id="UP000095003"/>
    </source>
</evidence>
<gene>
    <name evidence="1" type="ORF">BEH84_03922</name>
</gene>
<proteinExistence type="predicted"/>